<dbReference type="InterPro" id="IPR037522">
    <property type="entry name" value="HD_GYP_dom"/>
</dbReference>
<feature type="domain" description="HD" evidence="2">
    <location>
        <begin position="250"/>
        <end position="372"/>
    </location>
</feature>
<keyword evidence="1" id="KW-1133">Transmembrane helix</keyword>
<dbReference type="PANTHER" id="PTHR43155:SF2">
    <property type="entry name" value="CYCLIC DI-GMP PHOSPHODIESTERASE PA4108"/>
    <property type="match status" value="1"/>
</dbReference>
<dbReference type="Gene3D" id="1.10.3210.10">
    <property type="entry name" value="Hypothetical protein af1432"/>
    <property type="match status" value="1"/>
</dbReference>
<feature type="transmembrane region" description="Helical" evidence="1">
    <location>
        <begin position="186"/>
        <end position="217"/>
    </location>
</feature>
<dbReference type="PROSITE" id="PS51832">
    <property type="entry name" value="HD_GYP"/>
    <property type="match status" value="1"/>
</dbReference>
<dbReference type="EMBL" id="JANGAC010000009">
    <property type="protein sequence ID" value="MCQ4923951.1"/>
    <property type="molecule type" value="Genomic_DNA"/>
</dbReference>
<keyword evidence="1" id="KW-0472">Membrane</keyword>
<keyword evidence="1" id="KW-0812">Transmembrane</keyword>
<feature type="transmembrane region" description="Helical" evidence="1">
    <location>
        <begin position="66"/>
        <end position="88"/>
    </location>
</feature>
<dbReference type="PANTHER" id="PTHR43155">
    <property type="entry name" value="CYCLIC DI-GMP PHOSPHODIESTERASE PA4108-RELATED"/>
    <property type="match status" value="1"/>
</dbReference>
<accession>A0ABT1SBS8</accession>
<dbReference type="InterPro" id="IPR003607">
    <property type="entry name" value="HD/PDEase_dom"/>
</dbReference>
<evidence type="ECO:0000259" key="3">
    <source>
        <dbReference type="PROSITE" id="PS51832"/>
    </source>
</evidence>
<evidence type="ECO:0000313" key="4">
    <source>
        <dbReference type="EMBL" id="MCQ4923951.1"/>
    </source>
</evidence>
<sequence>MKPNKKTYIYIGILFLISIIAYGFLISSFTITDIKMLLFWTILTIIVESLLIPLTNNSIGVSVGSAINLASIVVGGPLLGTTSSFLGLLFRCPNVPEYGYTHLFNTPYYVTVFNMSQSIIVTSVMGIIYIGTGGKIGEFFLPQTILIVILGTIFNTIIISGLMSLLNKQQFIKVWYSNIKGTFASSLAVGIIGIIIALAFIGYGYWAVLLFFGPLLLARYSFKLYIETRNLYLSTIQAFNSAMEAKDPYTSGHASRVESYAVKLAEAYGLSYEKIQNIKNAAILHDIGKIGINDNILNKATALTQKEYEDIRRHPSIGAEIISKVDFLKKISGIVRYHHERYDGKGYPDGLSGDDIPMEAYILSIADSYDAMTSDRPYRDALTKEQALQEIINNAGTQFHPDLAEKFADILRERE</sequence>
<dbReference type="NCBIfam" id="TIGR00277">
    <property type="entry name" value="HDIG"/>
    <property type="match status" value="1"/>
</dbReference>
<dbReference type="PROSITE" id="PS51831">
    <property type="entry name" value="HD"/>
    <property type="match status" value="1"/>
</dbReference>
<keyword evidence="5" id="KW-1185">Reference proteome</keyword>
<feature type="transmembrane region" description="Helical" evidence="1">
    <location>
        <begin position="37"/>
        <end position="54"/>
    </location>
</feature>
<protein>
    <submittedName>
        <fullName evidence="4">HD-GYP domain-containing protein</fullName>
    </submittedName>
</protein>
<organism evidence="4 5">
    <name type="scientific">Tissierella carlieri</name>
    <dbReference type="NCBI Taxonomy" id="689904"/>
    <lineage>
        <taxon>Bacteria</taxon>
        <taxon>Bacillati</taxon>
        <taxon>Bacillota</taxon>
        <taxon>Tissierellia</taxon>
        <taxon>Tissierellales</taxon>
        <taxon>Tissierellaceae</taxon>
        <taxon>Tissierella</taxon>
    </lineage>
</organism>
<reference evidence="4 5" key="1">
    <citation type="submission" date="2022-06" db="EMBL/GenBank/DDBJ databases">
        <title>Isolation of gut microbiota from human fecal samples.</title>
        <authorList>
            <person name="Pamer E.G."/>
            <person name="Barat B."/>
            <person name="Waligurski E."/>
            <person name="Medina S."/>
            <person name="Paddock L."/>
            <person name="Mostad J."/>
        </authorList>
    </citation>
    <scope>NUCLEOTIDE SEQUENCE [LARGE SCALE GENOMIC DNA]</scope>
    <source>
        <strain evidence="4 5">DFI.7.95</strain>
    </source>
</reference>
<evidence type="ECO:0000259" key="2">
    <source>
        <dbReference type="PROSITE" id="PS51831"/>
    </source>
</evidence>
<feature type="transmembrane region" description="Helical" evidence="1">
    <location>
        <begin position="7"/>
        <end position="31"/>
    </location>
</feature>
<gene>
    <name evidence="4" type="ORF">NE686_12695</name>
</gene>
<evidence type="ECO:0000256" key="1">
    <source>
        <dbReference type="SAM" id="Phobius"/>
    </source>
</evidence>
<dbReference type="SUPFAM" id="SSF109604">
    <property type="entry name" value="HD-domain/PDEase-like"/>
    <property type="match status" value="1"/>
</dbReference>
<dbReference type="CDD" id="cd00077">
    <property type="entry name" value="HDc"/>
    <property type="match status" value="1"/>
</dbReference>
<comment type="caution">
    <text evidence="4">The sequence shown here is derived from an EMBL/GenBank/DDBJ whole genome shotgun (WGS) entry which is preliminary data.</text>
</comment>
<proteinExistence type="predicted"/>
<feature type="domain" description="HD-GYP" evidence="3">
    <location>
        <begin position="228"/>
        <end position="415"/>
    </location>
</feature>
<name>A0ABT1SBS8_9FIRM</name>
<dbReference type="InterPro" id="IPR006674">
    <property type="entry name" value="HD_domain"/>
</dbReference>
<feature type="transmembrane region" description="Helical" evidence="1">
    <location>
        <begin position="144"/>
        <end position="166"/>
    </location>
</feature>
<dbReference type="RefSeq" id="WP_256311787.1">
    <property type="nucleotide sequence ID" value="NZ_JANGAC010000009.1"/>
</dbReference>
<evidence type="ECO:0000313" key="5">
    <source>
        <dbReference type="Proteomes" id="UP001524478"/>
    </source>
</evidence>
<dbReference type="InterPro" id="IPR006675">
    <property type="entry name" value="HDIG_dom"/>
</dbReference>
<dbReference type="SMART" id="SM00471">
    <property type="entry name" value="HDc"/>
    <property type="match status" value="1"/>
</dbReference>
<dbReference type="Proteomes" id="UP001524478">
    <property type="component" value="Unassembled WGS sequence"/>
</dbReference>
<feature type="transmembrane region" description="Helical" evidence="1">
    <location>
        <begin position="108"/>
        <end position="132"/>
    </location>
</feature>
<dbReference type="Pfam" id="PF13487">
    <property type="entry name" value="HD_5"/>
    <property type="match status" value="1"/>
</dbReference>